<organism evidence="7 8">
    <name type="scientific">Brevibacterium linens ATCC 9172</name>
    <dbReference type="NCBI Taxonomy" id="1255617"/>
    <lineage>
        <taxon>Bacteria</taxon>
        <taxon>Bacillati</taxon>
        <taxon>Actinomycetota</taxon>
        <taxon>Actinomycetes</taxon>
        <taxon>Micrococcales</taxon>
        <taxon>Brevibacteriaceae</taxon>
        <taxon>Brevibacterium</taxon>
    </lineage>
</organism>
<dbReference type="GO" id="GO:0005384">
    <property type="term" value="F:manganese ion transmembrane transporter activity"/>
    <property type="evidence" value="ECO:0007669"/>
    <property type="project" value="TreeGrafter"/>
</dbReference>
<dbReference type="GO" id="GO:0015086">
    <property type="term" value="F:cadmium ion transmembrane transporter activity"/>
    <property type="evidence" value="ECO:0007669"/>
    <property type="project" value="TreeGrafter"/>
</dbReference>
<evidence type="ECO:0000256" key="5">
    <source>
        <dbReference type="ARBA" id="ARBA00023136"/>
    </source>
</evidence>
<dbReference type="Pfam" id="PF01566">
    <property type="entry name" value="Nramp"/>
    <property type="match status" value="1"/>
</dbReference>
<dbReference type="InterPro" id="IPR001046">
    <property type="entry name" value="NRAMP_fam"/>
</dbReference>
<feature type="transmembrane region" description="Helical" evidence="6">
    <location>
        <begin position="209"/>
        <end position="228"/>
    </location>
</feature>
<feature type="transmembrane region" description="Helical" evidence="6">
    <location>
        <begin position="362"/>
        <end position="383"/>
    </location>
</feature>
<dbReference type="PANTHER" id="PTHR11706:SF33">
    <property type="entry name" value="NATURAL RESISTANCE-ASSOCIATED MACROPHAGE PROTEIN 2"/>
    <property type="match status" value="1"/>
</dbReference>
<dbReference type="NCBIfam" id="NF037982">
    <property type="entry name" value="Nramp_1"/>
    <property type="match status" value="1"/>
</dbReference>
<comment type="subcellular location">
    <subcellularLocation>
        <location evidence="1">Membrane</location>
        <topology evidence="1">Multi-pass membrane protein</topology>
    </subcellularLocation>
</comment>
<sequence length="428" mass="44782">MYLNFMNVDPSASVRTRERGLKKHGRKKISTAVLLGPAFVAAIAYVDPGNVAANLTAGAEYGYLLVWVLVAANLVAVLVQYLSSKLGLVSGQSLPSLLGDRLRKRSRLAYWGQAEVVAIATDLAEVIGGAIALKILFDLPLLLGGVIVGVVSLFLLSIQSTRGQRPFEFVIIAFLVIIAIGFLAGLFVGGVNWGQAAGGIVPRLEGTNSVVLAASMLGATVMPHAIYLHSALSVDRHRDNATTSIGQLLRASRWDVVLSLVIAGSVNIAMLLLAAAALRGQTGTDTIEGAHAVVTANLGEVVGLFFGIGLLASGLASSAVGSYAGASIMQGLLRVNFPIVWQRAFTMIPALVVLAIGVDPTWALVLSQVVLSLGIPFAMIPLVRLTNSRRVMGEFANARWITIIAAAASALIIALNVVLIVLLALGVE</sequence>
<feature type="transmembrane region" description="Helical" evidence="6">
    <location>
        <begin position="298"/>
        <end position="323"/>
    </location>
</feature>
<evidence type="ECO:0000256" key="6">
    <source>
        <dbReference type="SAM" id="Phobius"/>
    </source>
</evidence>
<dbReference type="PRINTS" id="PR00447">
    <property type="entry name" value="NATRESASSCMP"/>
</dbReference>
<feature type="transmembrane region" description="Helical" evidence="6">
    <location>
        <begin position="139"/>
        <end position="157"/>
    </location>
</feature>
<evidence type="ECO:0000256" key="3">
    <source>
        <dbReference type="ARBA" id="ARBA00022692"/>
    </source>
</evidence>
<dbReference type="RefSeq" id="WP_101554748.1">
    <property type="nucleotide sequence ID" value="NZ_FXYY01000009.1"/>
</dbReference>
<evidence type="ECO:0000313" key="7">
    <source>
        <dbReference type="EMBL" id="SMX82750.1"/>
    </source>
</evidence>
<evidence type="ECO:0000313" key="8">
    <source>
        <dbReference type="Proteomes" id="UP000234641"/>
    </source>
</evidence>
<dbReference type="GO" id="GO:0034755">
    <property type="term" value="P:iron ion transmembrane transport"/>
    <property type="evidence" value="ECO:0007669"/>
    <property type="project" value="TreeGrafter"/>
</dbReference>
<keyword evidence="4 6" id="KW-1133">Transmembrane helix</keyword>
<evidence type="ECO:0000256" key="1">
    <source>
        <dbReference type="ARBA" id="ARBA00004141"/>
    </source>
</evidence>
<dbReference type="GO" id="GO:0005886">
    <property type="term" value="C:plasma membrane"/>
    <property type="evidence" value="ECO:0007669"/>
    <property type="project" value="TreeGrafter"/>
</dbReference>
<feature type="transmembrane region" description="Helical" evidence="6">
    <location>
        <begin position="335"/>
        <end position="356"/>
    </location>
</feature>
<dbReference type="EMBL" id="FXYY01000009">
    <property type="protein sequence ID" value="SMX82750.1"/>
    <property type="molecule type" value="Genomic_DNA"/>
</dbReference>
<evidence type="ECO:0000256" key="2">
    <source>
        <dbReference type="ARBA" id="ARBA00022448"/>
    </source>
</evidence>
<feature type="transmembrane region" description="Helical" evidence="6">
    <location>
        <begin position="403"/>
        <end position="427"/>
    </location>
</feature>
<dbReference type="Proteomes" id="UP000234641">
    <property type="component" value="Unassembled WGS sequence"/>
</dbReference>
<gene>
    <name evidence="7" type="ORF">BLIN9172_01778</name>
</gene>
<feature type="transmembrane region" description="Helical" evidence="6">
    <location>
        <begin position="256"/>
        <end position="278"/>
    </location>
</feature>
<dbReference type="AlphaFoldDB" id="A0A2H1J5K2"/>
<proteinExistence type="predicted"/>
<feature type="transmembrane region" description="Helical" evidence="6">
    <location>
        <begin position="169"/>
        <end position="189"/>
    </location>
</feature>
<dbReference type="NCBIfam" id="NF001923">
    <property type="entry name" value="PRK00701.1"/>
    <property type="match status" value="1"/>
</dbReference>
<feature type="transmembrane region" description="Helical" evidence="6">
    <location>
        <begin position="108"/>
        <end position="133"/>
    </location>
</feature>
<reference evidence="7 8" key="1">
    <citation type="submission" date="2017-03" db="EMBL/GenBank/DDBJ databases">
        <authorList>
            <person name="Afonso C.L."/>
            <person name="Miller P.J."/>
            <person name="Scott M.A."/>
            <person name="Spackman E."/>
            <person name="Goraichik I."/>
            <person name="Dimitrov K.M."/>
            <person name="Suarez D.L."/>
            <person name="Swayne D.E."/>
        </authorList>
    </citation>
    <scope>NUCLEOTIDE SEQUENCE [LARGE SCALE GENOMIC DNA]</scope>
    <source>
        <strain evidence="7 8">ATCC 9172</strain>
    </source>
</reference>
<name>A0A2H1J5K2_BRELN</name>
<keyword evidence="3 6" id="KW-0812">Transmembrane</keyword>
<keyword evidence="2" id="KW-0813">Transport</keyword>
<accession>A0A2H1J5K2</accession>
<protein>
    <submittedName>
        <fullName evidence="7">Manganese transport protein</fullName>
    </submittedName>
</protein>
<feature type="transmembrane region" description="Helical" evidence="6">
    <location>
        <begin position="61"/>
        <end position="82"/>
    </location>
</feature>
<feature type="transmembrane region" description="Helical" evidence="6">
    <location>
        <begin position="29"/>
        <end position="46"/>
    </location>
</feature>
<keyword evidence="5 6" id="KW-0472">Membrane</keyword>
<dbReference type="PANTHER" id="PTHR11706">
    <property type="entry name" value="SOLUTE CARRIER PROTEIN FAMILY 11 MEMBER"/>
    <property type="match status" value="1"/>
</dbReference>
<evidence type="ECO:0000256" key="4">
    <source>
        <dbReference type="ARBA" id="ARBA00022989"/>
    </source>
</evidence>